<keyword evidence="2" id="KW-0418">Kinase</keyword>
<evidence type="ECO:0000256" key="1">
    <source>
        <dbReference type="SAM" id="MobiDB-lite"/>
    </source>
</evidence>
<dbReference type="GO" id="GO:0016301">
    <property type="term" value="F:kinase activity"/>
    <property type="evidence" value="ECO:0007669"/>
    <property type="project" value="UniProtKB-KW"/>
</dbReference>
<gene>
    <name evidence="2" type="ORF">mRhiFer1_000514</name>
</gene>
<feature type="region of interest" description="Disordered" evidence="1">
    <location>
        <begin position="27"/>
        <end position="50"/>
    </location>
</feature>
<comment type="caution">
    <text evidence="2">The sequence shown here is derived from an EMBL/GenBank/DDBJ whole genome shotgun (WGS) entry which is preliminary data.</text>
</comment>
<dbReference type="AlphaFoldDB" id="A0A7J8ATR0"/>
<name>A0A7J8ATR0_RHIFE</name>
<accession>A0A7J8ATR0</accession>
<keyword evidence="2" id="KW-0808">Transferase</keyword>
<evidence type="ECO:0000313" key="2">
    <source>
        <dbReference type="EMBL" id="KAF6389596.1"/>
    </source>
</evidence>
<dbReference type="Proteomes" id="UP000585614">
    <property type="component" value="Unassembled WGS sequence"/>
</dbReference>
<dbReference type="EMBL" id="JACAGC010000001">
    <property type="protein sequence ID" value="KAF6389596.1"/>
    <property type="molecule type" value="Genomic_DNA"/>
</dbReference>
<reference evidence="2 3" key="1">
    <citation type="journal article" date="2020" name="Nature">
        <title>Six reference-quality genomes reveal evolution of bat adaptations.</title>
        <authorList>
            <person name="Jebb D."/>
            <person name="Huang Z."/>
            <person name="Pippel M."/>
            <person name="Hughes G.M."/>
            <person name="Lavrichenko K."/>
            <person name="Devanna P."/>
            <person name="Winkler S."/>
            <person name="Jermiin L.S."/>
            <person name="Skirmuntt E.C."/>
            <person name="Katzourakis A."/>
            <person name="Burkitt-Gray L."/>
            <person name="Ray D.A."/>
            <person name="Sullivan K.A.M."/>
            <person name="Roscito J.G."/>
            <person name="Kirilenko B.M."/>
            <person name="Davalos L.M."/>
            <person name="Corthals A.P."/>
            <person name="Power M.L."/>
            <person name="Jones G."/>
            <person name="Ransome R.D."/>
            <person name="Dechmann D.K.N."/>
            <person name="Locatelli A.G."/>
            <person name="Puechmaille S.J."/>
            <person name="Fedrigo O."/>
            <person name="Jarvis E.D."/>
            <person name="Hiller M."/>
            <person name="Vernes S.C."/>
            <person name="Myers E.W."/>
            <person name="Teeling E.C."/>
        </authorList>
    </citation>
    <scope>NUCLEOTIDE SEQUENCE [LARGE SCALE GENOMIC DNA]</scope>
    <source>
        <strain evidence="2">MRhiFer1</strain>
        <tissue evidence="2">Lung</tissue>
    </source>
</reference>
<proteinExistence type="predicted"/>
<protein>
    <submittedName>
        <fullName evidence="2">A-kinase anchoring protein 4</fullName>
    </submittedName>
</protein>
<evidence type="ECO:0000313" key="3">
    <source>
        <dbReference type="Proteomes" id="UP000585614"/>
    </source>
</evidence>
<sequence>MVPHLMSENIDWLHSHTDVCKVDLYSPKVEKEQDPKVDAGGSGSGGKDNLEKLKEKEIIVIKDTEKQDSSKVFSEKTGDEAMERVKRAMVLSTE</sequence>
<organism evidence="2 3">
    <name type="scientific">Rhinolophus ferrumequinum</name>
    <name type="common">Greater horseshoe bat</name>
    <dbReference type="NCBI Taxonomy" id="59479"/>
    <lineage>
        <taxon>Eukaryota</taxon>
        <taxon>Metazoa</taxon>
        <taxon>Chordata</taxon>
        <taxon>Craniata</taxon>
        <taxon>Vertebrata</taxon>
        <taxon>Euteleostomi</taxon>
        <taxon>Mammalia</taxon>
        <taxon>Eutheria</taxon>
        <taxon>Laurasiatheria</taxon>
        <taxon>Chiroptera</taxon>
        <taxon>Yinpterochiroptera</taxon>
        <taxon>Rhinolophoidea</taxon>
        <taxon>Rhinolophidae</taxon>
        <taxon>Rhinolophinae</taxon>
        <taxon>Rhinolophus</taxon>
    </lineage>
</organism>
<feature type="compositionally biased region" description="Basic and acidic residues" evidence="1">
    <location>
        <begin position="28"/>
        <end position="37"/>
    </location>
</feature>